<dbReference type="AlphaFoldDB" id="A0A3B0SR24"/>
<protein>
    <submittedName>
        <fullName evidence="1">Uncharacterized protein</fullName>
    </submittedName>
</protein>
<sequence length="178" mass="20161">MTDFKSFQKKVAGENINSQTLLATDYINHFNEVHMLIDMLPSMPECIEDIREWTPKSYQEHFADSVFTAKDLAIEAYTFSPDEYRLPFEKTVNQMDGLILDTITQVEQHIEGNAGNGLQAIVSDYSPRMITLIEECSSIINGEKLMTQQDSIDDYFEGGEDELDGEDLDQGAIDDLFG</sequence>
<accession>A0A3B0SR24</accession>
<proteinExistence type="predicted"/>
<organism evidence="1">
    <name type="scientific">hydrothermal vent metagenome</name>
    <dbReference type="NCBI Taxonomy" id="652676"/>
    <lineage>
        <taxon>unclassified sequences</taxon>
        <taxon>metagenomes</taxon>
        <taxon>ecological metagenomes</taxon>
    </lineage>
</organism>
<dbReference type="EMBL" id="UOEJ01000196">
    <property type="protein sequence ID" value="VAW04712.1"/>
    <property type="molecule type" value="Genomic_DNA"/>
</dbReference>
<name>A0A3B0SR24_9ZZZZ</name>
<reference evidence="1" key="1">
    <citation type="submission" date="2018-06" db="EMBL/GenBank/DDBJ databases">
        <authorList>
            <person name="Zhirakovskaya E."/>
        </authorList>
    </citation>
    <scope>NUCLEOTIDE SEQUENCE</scope>
</reference>
<evidence type="ECO:0000313" key="1">
    <source>
        <dbReference type="EMBL" id="VAW04712.1"/>
    </source>
</evidence>
<gene>
    <name evidence="1" type="ORF">MNBD_ALPHA01-574</name>
</gene>